<keyword evidence="10" id="KW-1185">Reference proteome</keyword>
<dbReference type="InterPro" id="IPR006620">
    <property type="entry name" value="Pro_4_hyd_alph"/>
</dbReference>
<dbReference type="InterPro" id="IPR005123">
    <property type="entry name" value="Oxoglu/Fe-dep_dioxygenase_dom"/>
</dbReference>
<keyword evidence="7" id="KW-0472">Membrane</keyword>
<dbReference type="PROSITE" id="PS51471">
    <property type="entry name" value="FE2OG_OXY"/>
    <property type="match status" value="1"/>
</dbReference>
<feature type="domain" description="Fe2OG dioxygenase" evidence="8">
    <location>
        <begin position="167"/>
        <end position="266"/>
    </location>
</feature>
<evidence type="ECO:0000259" key="8">
    <source>
        <dbReference type="PROSITE" id="PS51471"/>
    </source>
</evidence>
<dbReference type="Pfam" id="PF25238">
    <property type="entry name" value="OGFOD2-like"/>
    <property type="match status" value="1"/>
</dbReference>
<organism evidence="9 10">
    <name type="scientific">Gossypium gossypioides</name>
    <name type="common">Mexican cotton</name>
    <name type="synonym">Selera gossypioides</name>
    <dbReference type="NCBI Taxonomy" id="34282"/>
    <lineage>
        <taxon>Eukaryota</taxon>
        <taxon>Viridiplantae</taxon>
        <taxon>Streptophyta</taxon>
        <taxon>Embryophyta</taxon>
        <taxon>Tracheophyta</taxon>
        <taxon>Spermatophyta</taxon>
        <taxon>Magnoliopsida</taxon>
        <taxon>eudicotyledons</taxon>
        <taxon>Gunneridae</taxon>
        <taxon>Pentapetalae</taxon>
        <taxon>rosids</taxon>
        <taxon>malvids</taxon>
        <taxon>Malvales</taxon>
        <taxon>Malvaceae</taxon>
        <taxon>Malvoideae</taxon>
        <taxon>Gossypium</taxon>
    </lineage>
</organism>
<dbReference type="GO" id="GO:0031418">
    <property type="term" value="F:L-ascorbic acid binding"/>
    <property type="evidence" value="ECO:0007669"/>
    <property type="project" value="UniProtKB-KW"/>
</dbReference>
<dbReference type="OrthoDB" id="1736837at2759"/>
<dbReference type="SMART" id="SM00702">
    <property type="entry name" value="P4Hc"/>
    <property type="match status" value="1"/>
</dbReference>
<dbReference type="GO" id="GO:0051213">
    <property type="term" value="F:dioxygenase activity"/>
    <property type="evidence" value="ECO:0007669"/>
    <property type="project" value="UniProtKB-KW"/>
</dbReference>
<dbReference type="GO" id="GO:0005506">
    <property type="term" value="F:iron ion binding"/>
    <property type="evidence" value="ECO:0007669"/>
    <property type="project" value="InterPro"/>
</dbReference>
<feature type="non-terminal residue" evidence="9">
    <location>
        <position position="1"/>
    </location>
</feature>
<dbReference type="Proteomes" id="UP000593579">
    <property type="component" value="Unassembled WGS sequence"/>
</dbReference>
<comment type="caution">
    <text evidence="9">The sequence shown here is derived from an EMBL/GenBank/DDBJ whole genome shotgun (WGS) entry which is preliminary data.</text>
</comment>
<dbReference type="PANTHER" id="PTHR24014:SF4">
    <property type="entry name" value="2-OXOGLUTARATE AND IRON-DEPENDENT OXYGENASE DOMAIN-CONTAINING PROTEIN 2"/>
    <property type="match status" value="1"/>
</dbReference>
<feature type="transmembrane region" description="Helical" evidence="7">
    <location>
        <begin position="26"/>
        <end position="45"/>
    </location>
</feature>
<keyword evidence="7" id="KW-1133">Transmembrane helix</keyword>
<proteinExistence type="predicted"/>
<evidence type="ECO:0000256" key="5">
    <source>
        <dbReference type="ARBA" id="ARBA00023002"/>
    </source>
</evidence>
<sequence>CSPSLVTPSSITCAILFFVTLLKANVLAFISLIYVCMPVIFTLILQPLHRELYAMHASNFFAPSFLKAINENKEESFRSIMAEPTQGVFTFEMLQPHFCELLLSEVENFEKWVHETKFRIMRPNTMNKFGAVLDDFGLETMLGKLMEDFIRPISKVFFSDVGGSTLDSHHGFVVEYGISRDVELGFHVDDSEVTLNVCLGKQFSGGDLFFRGVRCDKHVNTETQSDEILDYSHVPGRAVLHRGRHRHGARATTSGHRVNLLLWCRRCISLAHYYECTKV</sequence>
<evidence type="ECO:0000256" key="2">
    <source>
        <dbReference type="ARBA" id="ARBA00022723"/>
    </source>
</evidence>
<name>A0A7J9BQB3_GOSGO</name>
<dbReference type="PANTHER" id="PTHR24014">
    <property type="entry name" value="2-OXOGLUTARATE AND IRON-DEPENDENT OXYGENASE DOMAIN-CONTAINING PROTEIN 2"/>
    <property type="match status" value="1"/>
</dbReference>
<dbReference type="GO" id="GO:0016705">
    <property type="term" value="F:oxidoreductase activity, acting on paired donors, with incorporation or reduction of molecular oxygen"/>
    <property type="evidence" value="ECO:0007669"/>
    <property type="project" value="InterPro"/>
</dbReference>
<accession>A0A7J9BQB3</accession>
<keyword evidence="5" id="KW-0560">Oxidoreductase</keyword>
<keyword evidence="3" id="KW-0847">Vitamin C</keyword>
<evidence type="ECO:0000313" key="9">
    <source>
        <dbReference type="EMBL" id="MBA0738360.1"/>
    </source>
</evidence>
<dbReference type="EMBL" id="JABEZY010000005">
    <property type="protein sequence ID" value="MBA0738360.1"/>
    <property type="molecule type" value="Genomic_DNA"/>
</dbReference>
<evidence type="ECO:0000256" key="6">
    <source>
        <dbReference type="ARBA" id="ARBA00023004"/>
    </source>
</evidence>
<evidence type="ECO:0000256" key="1">
    <source>
        <dbReference type="ARBA" id="ARBA00001961"/>
    </source>
</evidence>
<evidence type="ECO:0000256" key="7">
    <source>
        <dbReference type="SAM" id="Phobius"/>
    </source>
</evidence>
<keyword evidence="6" id="KW-0408">Iron</keyword>
<keyword evidence="4" id="KW-0223">Dioxygenase</keyword>
<gene>
    <name evidence="9" type="ORF">Gogos_011727</name>
</gene>
<protein>
    <recommendedName>
        <fullName evidence="8">Fe2OG dioxygenase domain-containing protein</fullName>
    </recommendedName>
</protein>
<keyword evidence="7" id="KW-0812">Transmembrane</keyword>
<dbReference type="AlphaFoldDB" id="A0A7J9BQB3"/>
<evidence type="ECO:0000256" key="3">
    <source>
        <dbReference type="ARBA" id="ARBA00022896"/>
    </source>
</evidence>
<dbReference type="Gene3D" id="2.60.120.620">
    <property type="entry name" value="q2cbj1_9rhob like domain"/>
    <property type="match status" value="1"/>
</dbReference>
<comment type="cofactor">
    <cofactor evidence="1">
        <name>L-ascorbate</name>
        <dbReference type="ChEBI" id="CHEBI:38290"/>
    </cofactor>
</comment>
<reference evidence="9 10" key="1">
    <citation type="journal article" date="2019" name="Genome Biol. Evol.">
        <title>Insights into the evolution of the New World diploid cottons (Gossypium, subgenus Houzingenia) based on genome sequencing.</title>
        <authorList>
            <person name="Grover C.E."/>
            <person name="Arick M.A. 2nd"/>
            <person name="Thrash A."/>
            <person name="Conover J.L."/>
            <person name="Sanders W.S."/>
            <person name="Peterson D.G."/>
            <person name="Frelichowski J.E."/>
            <person name="Scheffler J.A."/>
            <person name="Scheffler B.E."/>
            <person name="Wendel J.F."/>
        </authorList>
    </citation>
    <scope>NUCLEOTIDE SEQUENCE [LARGE SCALE GENOMIC DNA]</scope>
    <source>
        <strain evidence="9">5</strain>
        <tissue evidence="9">Leaf</tissue>
    </source>
</reference>
<evidence type="ECO:0000256" key="4">
    <source>
        <dbReference type="ARBA" id="ARBA00022964"/>
    </source>
</evidence>
<keyword evidence="2" id="KW-0479">Metal-binding</keyword>
<evidence type="ECO:0000313" key="10">
    <source>
        <dbReference type="Proteomes" id="UP000593579"/>
    </source>
</evidence>